<evidence type="ECO:0000313" key="2">
    <source>
        <dbReference type="EMBL" id="EFI34149.1"/>
    </source>
</evidence>
<evidence type="ECO:0000313" key="3">
    <source>
        <dbReference type="Proteomes" id="UP000005496"/>
    </source>
</evidence>
<dbReference type="InterPro" id="IPR002716">
    <property type="entry name" value="PIN_dom"/>
</dbReference>
<evidence type="ECO:0000259" key="1">
    <source>
        <dbReference type="Pfam" id="PF01850"/>
    </source>
</evidence>
<protein>
    <recommendedName>
        <fullName evidence="1">PIN domain-containing protein</fullName>
    </recommendedName>
</protein>
<dbReference type="Proteomes" id="UP000005496">
    <property type="component" value="Unassembled WGS sequence"/>
</dbReference>
<keyword evidence="3" id="KW-1185">Reference proteome</keyword>
<organism evidence="2 3">
    <name type="scientific">Desulfonatronospira thiodismutans ASO3-1</name>
    <dbReference type="NCBI Taxonomy" id="555779"/>
    <lineage>
        <taxon>Bacteria</taxon>
        <taxon>Pseudomonadati</taxon>
        <taxon>Thermodesulfobacteriota</taxon>
        <taxon>Desulfovibrionia</taxon>
        <taxon>Desulfovibrionales</taxon>
        <taxon>Desulfonatronovibrionaceae</taxon>
        <taxon>Desulfonatronospira</taxon>
    </lineage>
</organism>
<sequence>MKLYLDLCLFYRSFDDQSNERIKLETNILIILLGYVSTGKAHLVNSFALEFENSKNPKLENKIKVSSLLSYATDYIEYDEKIVTRSITLEKNGIMSMDALHIACAEYANVDYFITCDDKLIKQLKKTMNLKIACYDSIDFIYREIFKL</sequence>
<dbReference type="RefSeq" id="WP_008871498.1">
    <property type="nucleotide sequence ID" value="NZ_ACJN02000003.1"/>
</dbReference>
<accession>D6STY3</accession>
<proteinExistence type="predicted"/>
<dbReference type="eggNOG" id="COG4113">
    <property type="taxonomic scope" value="Bacteria"/>
</dbReference>
<dbReference type="AlphaFoldDB" id="D6STY3"/>
<dbReference type="SUPFAM" id="SSF88723">
    <property type="entry name" value="PIN domain-like"/>
    <property type="match status" value="1"/>
</dbReference>
<name>D6STY3_9BACT</name>
<dbReference type="InterPro" id="IPR029060">
    <property type="entry name" value="PIN-like_dom_sf"/>
</dbReference>
<comment type="caution">
    <text evidence="2">The sequence shown here is derived from an EMBL/GenBank/DDBJ whole genome shotgun (WGS) entry which is preliminary data.</text>
</comment>
<dbReference type="EMBL" id="ACJN02000003">
    <property type="protein sequence ID" value="EFI34149.1"/>
    <property type="molecule type" value="Genomic_DNA"/>
</dbReference>
<feature type="domain" description="PIN" evidence="1">
    <location>
        <begin position="55"/>
        <end position="121"/>
    </location>
</feature>
<dbReference type="OrthoDB" id="9811737at2"/>
<gene>
    <name evidence="2" type="ORF">Dthio_PD1491</name>
</gene>
<dbReference type="Pfam" id="PF01850">
    <property type="entry name" value="PIN"/>
    <property type="match status" value="1"/>
</dbReference>
<reference evidence="2" key="1">
    <citation type="submission" date="2010-05" db="EMBL/GenBank/DDBJ databases">
        <title>The draft genome of Desulfonatronospira thiodismutans ASO3-1.</title>
        <authorList>
            <consortium name="US DOE Joint Genome Institute (JGI-PGF)"/>
            <person name="Lucas S."/>
            <person name="Copeland A."/>
            <person name="Lapidus A."/>
            <person name="Cheng J.-F."/>
            <person name="Bruce D."/>
            <person name="Goodwin L."/>
            <person name="Pitluck S."/>
            <person name="Chertkov O."/>
            <person name="Brettin T."/>
            <person name="Detter J.C."/>
            <person name="Han C."/>
            <person name="Land M.L."/>
            <person name="Hauser L."/>
            <person name="Kyrpides N."/>
            <person name="Mikhailova N."/>
            <person name="Muyzer G."/>
            <person name="Woyke T."/>
        </authorList>
    </citation>
    <scope>NUCLEOTIDE SEQUENCE [LARGE SCALE GENOMIC DNA]</scope>
    <source>
        <strain evidence="2">ASO3-1</strain>
    </source>
</reference>